<name>A0ABS5N5N1_9PSED</name>
<proteinExistence type="predicted"/>
<evidence type="ECO:0008006" key="3">
    <source>
        <dbReference type="Google" id="ProtNLM"/>
    </source>
</evidence>
<sequence length="118" mass="13220">MTDISEKMREEYEAWVLSEYPNQRMSKFADGEYHSTTIQYCWLAWQAARLPAGVVSATAWRVVDAKGKRFTVYNKDLAMSISDAGLHVTPMCDVPPEGWECSRVSGHEGPCAAFEVAP</sequence>
<dbReference type="Proteomes" id="UP000676035">
    <property type="component" value="Unassembled WGS sequence"/>
</dbReference>
<dbReference type="RefSeq" id="WP_212546462.1">
    <property type="nucleotide sequence ID" value="NZ_JAGYHF010000030.1"/>
</dbReference>
<evidence type="ECO:0000313" key="1">
    <source>
        <dbReference type="EMBL" id="MBS4081877.1"/>
    </source>
</evidence>
<gene>
    <name evidence="1" type="ORF">KFS80_26650</name>
</gene>
<keyword evidence="2" id="KW-1185">Reference proteome</keyword>
<reference evidence="1 2" key="1">
    <citation type="submission" date="2021-04" db="EMBL/GenBank/DDBJ databases">
        <title>Pseudomonas rustica sp. nov. isolated from raw milk.</title>
        <authorList>
            <person name="Fiedler G."/>
            <person name="Gieschler S."/>
            <person name="Kabisch J."/>
            <person name="Grimmler C."/>
            <person name="Brinks E."/>
            <person name="Wagner N."/>
            <person name="Hetzer B."/>
            <person name="Franz C.M.A.P."/>
            <person name="Boehnlein C."/>
        </authorList>
    </citation>
    <scope>NUCLEOTIDE SEQUENCE [LARGE SCALE GENOMIC DNA]</scope>
    <source>
        <strain evidence="1 2">MBT-4</strain>
    </source>
</reference>
<organism evidence="1 2">
    <name type="scientific">Pseudomonas rustica</name>
    <dbReference type="NCBI Taxonomy" id="2827099"/>
    <lineage>
        <taxon>Bacteria</taxon>
        <taxon>Pseudomonadati</taxon>
        <taxon>Pseudomonadota</taxon>
        <taxon>Gammaproteobacteria</taxon>
        <taxon>Pseudomonadales</taxon>
        <taxon>Pseudomonadaceae</taxon>
        <taxon>Pseudomonas</taxon>
    </lineage>
</organism>
<accession>A0ABS5N5N1</accession>
<dbReference type="InterPro" id="IPR058601">
    <property type="entry name" value="Phage_phiTE_015-like"/>
</dbReference>
<evidence type="ECO:0000313" key="2">
    <source>
        <dbReference type="Proteomes" id="UP000676035"/>
    </source>
</evidence>
<dbReference type="EMBL" id="JAGYHF010000030">
    <property type="protein sequence ID" value="MBS4081877.1"/>
    <property type="molecule type" value="Genomic_DNA"/>
</dbReference>
<protein>
    <recommendedName>
        <fullName evidence="3">Phage protein</fullName>
    </recommendedName>
</protein>
<dbReference type="Pfam" id="PF26207">
    <property type="entry name" value="Phage_phiTE_015"/>
    <property type="match status" value="1"/>
</dbReference>
<comment type="caution">
    <text evidence="1">The sequence shown here is derived from an EMBL/GenBank/DDBJ whole genome shotgun (WGS) entry which is preliminary data.</text>
</comment>